<feature type="transmembrane region" description="Helical" evidence="7">
    <location>
        <begin position="69"/>
        <end position="91"/>
    </location>
</feature>
<gene>
    <name evidence="10" type="ORF">ATI53_100861</name>
</gene>
<reference evidence="10 11" key="1">
    <citation type="submission" date="2018-06" db="EMBL/GenBank/DDBJ databases">
        <title>Genomic Encyclopedia of Archaeal and Bacterial Type Strains, Phase II (KMG-II): from individual species to whole genera.</title>
        <authorList>
            <person name="Goeker M."/>
        </authorList>
    </citation>
    <scope>NUCLEOTIDE SEQUENCE [LARGE SCALE GENOMIC DNA]</scope>
    <source>
        <strain evidence="10 11">DSM 22011</strain>
    </source>
</reference>
<evidence type="ECO:0000313" key="10">
    <source>
        <dbReference type="EMBL" id="RAK19679.1"/>
    </source>
</evidence>
<dbReference type="InterPro" id="IPR023090">
    <property type="entry name" value="UPF0702_alpha/beta_dom_sf"/>
</dbReference>
<evidence type="ECO:0000259" key="9">
    <source>
        <dbReference type="Pfam" id="PF20730"/>
    </source>
</evidence>
<dbReference type="EMBL" id="QLMG01000008">
    <property type="protein sequence ID" value="RAK19679.1"/>
    <property type="molecule type" value="Genomic_DNA"/>
</dbReference>
<evidence type="ECO:0000259" key="8">
    <source>
        <dbReference type="Pfam" id="PF04239"/>
    </source>
</evidence>
<dbReference type="AlphaFoldDB" id="A0A327YN78"/>
<evidence type="ECO:0000256" key="7">
    <source>
        <dbReference type="SAM" id="Phobius"/>
    </source>
</evidence>
<dbReference type="PANTHER" id="PTHR34582:SF6">
    <property type="entry name" value="UPF0702 TRANSMEMBRANE PROTEIN YCAP"/>
    <property type="match status" value="1"/>
</dbReference>
<evidence type="ECO:0000256" key="4">
    <source>
        <dbReference type="ARBA" id="ARBA00022692"/>
    </source>
</evidence>
<dbReference type="Proteomes" id="UP000249165">
    <property type="component" value="Unassembled WGS sequence"/>
</dbReference>
<name>A0A327YN78_9RHOB</name>
<dbReference type="OrthoDB" id="9793799at2"/>
<comment type="similarity">
    <text evidence="2">Belongs to the UPF0702 family.</text>
</comment>
<dbReference type="Pfam" id="PF20730">
    <property type="entry name" value="YetF_N"/>
    <property type="match status" value="1"/>
</dbReference>
<evidence type="ECO:0000256" key="5">
    <source>
        <dbReference type="ARBA" id="ARBA00022989"/>
    </source>
</evidence>
<organism evidence="10 11">
    <name type="scientific">Salipiger aestuarii</name>
    <dbReference type="NCBI Taxonomy" id="568098"/>
    <lineage>
        <taxon>Bacteria</taxon>
        <taxon>Pseudomonadati</taxon>
        <taxon>Pseudomonadota</taxon>
        <taxon>Alphaproteobacteria</taxon>
        <taxon>Rhodobacterales</taxon>
        <taxon>Roseobacteraceae</taxon>
        <taxon>Salipiger</taxon>
    </lineage>
</organism>
<feature type="domain" description="YetF C-terminal" evidence="8">
    <location>
        <begin position="93"/>
        <end position="158"/>
    </location>
</feature>
<dbReference type="InterPro" id="IPR007353">
    <property type="entry name" value="DUF421"/>
</dbReference>
<feature type="transmembrane region" description="Helical" evidence="7">
    <location>
        <begin position="44"/>
        <end position="63"/>
    </location>
</feature>
<evidence type="ECO:0000256" key="1">
    <source>
        <dbReference type="ARBA" id="ARBA00004651"/>
    </source>
</evidence>
<evidence type="ECO:0000256" key="3">
    <source>
        <dbReference type="ARBA" id="ARBA00022475"/>
    </source>
</evidence>
<comment type="subcellular location">
    <subcellularLocation>
        <location evidence="1">Cell membrane</location>
        <topology evidence="1">Multi-pass membrane protein</topology>
    </subcellularLocation>
</comment>
<evidence type="ECO:0000313" key="11">
    <source>
        <dbReference type="Proteomes" id="UP000249165"/>
    </source>
</evidence>
<dbReference type="GO" id="GO:0005886">
    <property type="term" value="C:plasma membrane"/>
    <property type="evidence" value="ECO:0007669"/>
    <property type="project" value="UniProtKB-SubCell"/>
</dbReference>
<dbReference type="Pfam" id="PF04239">
    <property type="entry name" value="DUF421"/>
    <property type="match status" value="1"/>
</dbReference>
<evidence type="ECO:0000256" key="6">
    <source>
        <dbReference type="ARBA" id="ARBA00023136"/>
    </source>
</evidence>
<keyword evidence="5 7" id="KW-1133">Transmembrane helix</keyword>
<keyword evidence="4 7" id="KW-0812">Transmembrane</keyword>
<keyword evidence="6 7" id="KW-0472">Membrane</keyword>
<feature type="domain" description="YetF-like N-terminal transmembrane" evidence="9">
    <location>
        <begin position="25"/>
        <end position="87"/>
    </location>
</feature>
<sequence length="166" mass="17692">MNWSEMFFQSWNGIVRTLIVGTLAYGFLVMSLRVSGKRTLAKLNAFDLVITVAFGSTLASILLSESVALAEGATALALLIALQYAVTALSVRSARFARAMRAEPSLLLRDGTPLPEAMRRARVTHEELDAVVRTEGRGGLHDISAVILESDGSFSVIAGPQGASTP</sequence>
<comment type="caution">
    <text evidence="10">The sequence shown here is derived from an EMBL/GenBank/DDBJ whole genome shotgun (WGS) entry which is preliminary data.</text>
</comment>
<keyword evidence="3" id="KW-1003">Cell membrane</keyword>
<evidence type="ECO:0000256" key="2">
    <source>
        <dbReference type="ARBA" id="ARBA00006448"/>
    </source>
</evidence>
<dbReference type="InterPro" id="IPR048454">
    <property type="entry name" value="YetF_N"/>
</dbReference>
<protein>
    <submittedName>
        <fullName evidence="10">Uncharacterized protein DUF421</fullName>
    </submittedName>
</protein>
<proteinExistence type="inferred from homology"/>
<accession>A0A327YN78</accession>
<feature type="transmembrane region" description="Helical" evidence="7">
    <location>
        <begin position="13"/>
        <end position="32"/>
    </location>
</feature>
<dbReference type="Gene3D" id="3.30.240.20">
    <property type="entry name" value="bsu07140 like domains"/>
    <property type="match status" value="1"/>
</dbReference>
<dbReference type="PANTHER" id="PTHR34582">
    <property type="entry name" value="UPF0702 TRANSMEMBRANE PROTEIN YCAP"/>
    <property type="match status" value="1"/>
</dbReference>
<dbReference type="RefSeq" id="WP_111549985.1">
    <property type="nucleotide sequence ID" value="NZ_LIQE01000005.1"/>
</dbReference>
<keyword evidence="11" id="KW-1185">Reference proteome</keyword>